<protein>
    <submittedName>
        <fullName evidence="1">General secretion pathway protein GspK</fullName>
    </submittedName>
</protein>
<evidence type="ECO:0000313" key="2">
    <source>
        <dbReference type="Proteomes" id="UP000681594"/>
    </source>
</evidence>
<dbReference type="SUPFAM" id="SSF158544">
    <property type="entry name" value="GspK insert domain-like"/>
    <property type="match status" value="1"/>
</dbReference>
<reference evidence="1 2" key="1">
    <citation type="submission" date="2021-03" db="EMBL/GenBank/DDBJ databases">
        <authorList>
            <person name="So Y."/>
        </authorList>
    </citation>
    <scope>NUCLEOTIDE SEQUENCE [LARGE SCALE GENOMIC DNA]</scope>
    <source>
        <strain evidence="1 2">SSH11</strain>
    </source>
</reference>
<accession>A0ABS4AC20</accession>
<dbReference type="Proteomes" id="UP000681594">
    <property type="component" value="Unassembled WGS sequence"/>
</dbReference>
<dbReference type="InterPro" id="IPR005628">
    <property type="entry name" value="GspK"/>
</dbReference>
<dbReference type="PANTHER" id="PTHR38831:SF2">
    <property type="entry name" value="TYPE II SECRETION SYSTEM PROTEIN K"/>
    <property type="match status" value="1"/>
</dbReference>
<dbReference type="PANTHER" id="PTHR38831">
    <property type="entry name" value="TYPE II SECRETION SYSTEM PROTEIN K"/>
    <property type="match status" value="1"/>
</dbReference>
<proteinExistence type="predicted"/>
<dbReference type="InterPro" id="IPR038072">
    <property type="entry name" value="GspK_central_sf"/>
</dbReference>
<dbReference type="EMBL" id="JAGIZB010000005">
    <property type="protein sequence ID" value="MBP0444560.1"/>
    <property type="molecule type" value="Genomic_DNA"/>
</dbReference>
<keyword evidence="2" id="KW-1185">Reference proteome</keyword>
<organism evidence="1 2">
    <name type="scientific">Pararoseomonas baculiformis</name>
    <dbReference type="NCBI Taxonomy" id="2820812"/>
    <lineage>
        <taxon>Bacteria</taxon>
        <taxon>Pseudomonadati</taxon>
        <taxon>Pseudomonadota</taxon>
        <taxon>Alphaproteobacteria</taxon>
        <taxon>Acetobacterales</taxon>
        <taxon>Acetobacteraceae</taxon>
        <taxon>Pararoseomonas</taxon>
    </lineage>
</organism>
<evidence type="ECO:0000313" key="1">
    <source>
        <dbReference type="EMBL" id="MBP0444560.1"/>
    </source>
</evidence>
<dbReference type="RefSeq" id="WP_209378788.1">
    <property type="nucleotide sequence ID" value="NZ_JAGIZB010000005.1"/>
</dbReference>
<comment type="caution">
    <text evidence="1">The sequence shown here is derived from an EMBL/GenBank/DDBJ whole genome shotgun (WGS) entry which is preliminary data.</text>
</comment>
<sequence>MRFRCAERRGFALVFALWIALLLGVAGTVVTRLSSADAGAARIEADLAAARSAAEGGIWYAAHQLAAREISARPPRSRFTIALGGAGVVVDTVDEDGRIDLNTAPEPLIAAMFQAAGLEEPAARQLASRVLDWRDPLSSLRPRTAGTGGGGPRRQAFVTANELALIPGVGLALAEALEGAVTVHTNSSYPAWEAAPPAVQAILQHAAGEMPDRQAQAGRPGNAASMGSRAGRRMIWRIRSSAQRGAVTAHVDAVVMLAPNAGTPGRILMWRGASRADG</sequence>
<gene>
    <name evidence="1" type="ORF">J8J14_07170</name>
</gene>
<name>A0ABS4AC20_9PROT</name>